<name>A0A2D3UUL1_9PEZI</name>
<evidence type="ECO:0000256" key="8">
    <source>
        <dbReference type="PIRSR" id="PIRSR628651-51"/>
    </source>
</evidence>
<dbReference type="PANTHER" id="PTHR10333">
    <property type="entry name" value="INHIBITOR OF GROWTH PROTEIN"/>
    <property type="match status" value="1"/>
</dbReference>
<dbReference type="InterPro" id="IPR028651">
    <property type="entry name" value="ING_fam"/>
</dbReference>
<reference evidence="12 13" key="1">
    <citation type="submission" date="2016-03" db="EMBL/GenBank/DDBJ databases">
        <authorList>
            <person name="Ploux O."/>
        </authorList>
    </citation>
    <scope>NUCLEOTIDE SEQUENCE [LARGE SCALE GENOMIC DNA]</scope>
    <source>
        <strain evidence="12 13">URUG2</strain>
    </source>
</reference>
<feature type="binding site" evidence="8">
    <location>
        <position position="656"/>
    </location>
    <ligand>
        <name>Zn(2+)</name>
        <dbReference type="ChEBI" id="CHEBI:29105"/>
        <label>2</label>
    </ligand>
</feature>
<comment type="subcellular location">
    <subcellularLocation>
        <location evidence="1">Nucleus</location>
    </subcellularLocation>
</comment>
<evidence type="ECO:0000256" key="5">
    <source>
        <dbReference type="ARBA" id="ARBA00022833"/>
    </source>
</evidence>
<dbReference type="InterPro" id="IPR011011">
    <property type="entry name" value="Znf_FYVE_PHD"/>
</dbReference>
<dbReference type="GO" id="GO:0008270">
    <property type="term" value="F:zinc ion binding"/>
    <property type="evidence" value="ECO:0007669"/>
    <property type="project" value="UniProtKB-KW"/>
</dbReference>
<dbReference type="SMART" id="SM00249">
    <property type="entry name" value="PHD"/>
    <property type="match status" value="1"/>
</dbReference>
<feature type="compositionally biased region" description="Basic and acidic residues" evidence="10">
    <location>
        <begin position="152"/>
        <end position="179"/>
    </location>
</feature>
<dbReference type="GO" id="GO:0004402">
    <property type="term" value="F:histone acetyltransferase activity"/>
    <property type="evidence" value="ECO:0007669"/>
    <property type="project" value="TreeGrafter"/>
</dbReference>
<feature type="binding site" evidence="8">
    <location>
        <position position="685"/>
    </location>
    <ligand>
        <name>Zn(2+)</name>
        <dbReference type="ChEBI" id="CHEBI:29105"/>
        <label>2</label>
    </ligand>
</feature>
<dbReference type="SUPFAM" id="SSF57903">
    <property type="entry name" value="FYVE/PHD zinc finger"/>
    <property type="match status" value="1"/>
</dbReference>
<protein>
    <recommendedName>
        <fullName evidence="11">PHD-type domain-containing protein</fullName>
    </recommendedName>
</protein>
<dbReference type="InterPro" id="IPR001965">
    <property type="entry name" value="Znf_PHD"/>
</dbReference>
<gene>
    <name evidence="12" type="ORF">RCC_01520</name>
</gene>
<feature type="region of interest" description="Disordered" evidence="10">
    <location>
        <begin position="429"/>
        <end position="625"/>
    </location>
</feature>
<evidence type="ECO:0000256" key="7">
    <source>
        <dbReference type="PIRSR" id="PIRSR628651-50"/>
    </source>
</evidence>
<dbReference type="InterPro" id="IPR019787">
    <property type="entry name" value="Znf_PHD-finger"/>
</dbReference>
<dbReference type="InterPro" id="IPR013083">
    <property type="entry name" value="Znf_RING/FYVE/PHD"/>
</dbReference>
<feature type="binding site" evidence="8">
    <location>
        <position position="645"/>
    </location>
    <ligand>
        <name>Zn(2+)</name>
        <dbReference type="ChEBI" id="CHEBI:29105"/>
        <label>1</label>
    </ligand>
</feature>
<dbReference type="GeneID" id="35596761"/>
<evidence type="ECO:0000256" key="6">
    <source>
        <dbReference type="ARBA" id="ARBA00023242"/>
    </source>
</evidence>
<evidence type="ECO:0000256" key="4">
    <source>
        <dbReference type="ARBA" id="ARBA00022771"/>
    </source>
</evidence>
<keyword evidence="4 9" id="KW-0863">Zinc-finger</keyword>
<sequence>MAALDDPDPDYRSLSRPPPTDPDIQATLSDFLTYTEHFPSHLIRATSLIHEQRTKAERMVKKVHDDTTAYSLLPTIKHDAPDPVKLRRDISRALEEAEAASRMSLAEAVRLDEECKREARRLDIVTQKLKAQPKPPSRDPTPEQQALTSPNLKRDRGMSARGDDGRPENQLKRLHDKAASKIRGRKVMVPGEVIPPPDPNAPLETMSDWTSARTSPALLEVPGGGDKRGIGTTPRQRSRTPKAMKQPGAHDEKNTKPRVPRAPGHQGTNAHSAVAGISTSNALLALHEPPADATNGSKWLPWMKLTEWEMAKLRKRMKKNAIWVPSQTMVRRELKNLGRGMAGKEAARARAEAAGERFVDEPNEADPTKVIISGEDTDQMNAMLGPQVYAEDDDEDAELINRGMRLNEAKKLKRLRMKEEAAIQDQIAREQGLEVPADGGKLSTASPEHKKRKREATPAAGPSTHETDAYRPAPTVKKLKITAPSQPAPQKVPLAPAGVSASPKAATTRNSRRAATPPATKRPTITLKVSKAVSEEPPGRRASLRRNSNASLPSTSMSSTNAPTSPDISTATTKSGRRSRRPVPGVITSKDDESAKVGVSRRKAAPNRKRTGGGRKDPLTPNDAQTAVEAPEEYIDPDEPRYCICGDVSWGTMVGCDADDCKQEWFHLECVDLKEEPKRLTKWYCPDCRKKLKLGINTNGLVGRNV</sequence>
<organism evidence="12 13">
    <name type="scientific">Ramularia collo-cygni</name>
    <dbReference type="NCBI Taxonomy" id="112498"/>
    <lineage>
        <taxon>Eukaryota</taxon>
        <taxon>Fungi</taxon>
        <taxon>Dikarya</taxon>
        <taxon>Ascomycota</taxon>
        <taxon>Pezizomycotina</taxon>
        <taxon>Dothideomycetes</taxon>
        <taxon>Dothideomycetidae</taxon>
        <taxon>Mycosphaerellales</taxon>
        <taxon>Mycosphaerellaceae</taxon>
        <taxon>Ramularia</taxon>
    </lineage>
</organism>
<feature type="compositionally biased region" description="Polar residues" evidence="10">
    <location>
        <begin position="142"/>
        <end position="151"/>
    </location>
</feature>
<evidence type="ECO:0000256" key="3">
    <source>
        <dbReference type="ARBA" id="ARBA00022723"/>
    </source>
</evidence>
<feature type="binding site" evidence="8">
    <location>
        <position position="688"/>
    </location>
    <ligand>
        <name>Zn(2+)</name>
        <dbReference type="ChEBI" id="CHEBI:29105"/>
        <label>2</label>
    </ligand>
</feature>
<dbReference type="Gene3D" id="3.30.40.10">
    <property type="entry name" value="Zinc/RING finger domain, C3HC4 (zinc finger)"/>
    <property type="match status" value="1"/>
</dbReference>
<dbReference type="GO" id="GO:0005634">
    <property type="term" value="C:nucleus"/>
    <property type="evidence" value="ECO:0007669"/>
    <property type="project" value="UniProtKB-SubCell"/>
</dbReference>
<dbReference type="PROSITE" id="PS50016">
    <property type="entry name" value="ZF_PHD_2"/>
    <property type="match status" value="1"/>
</dbReference>
<evidence type="ECO:0000313" key="12">
    <source>
        <dbReference type="EMBL" id="CZT15687.1"/>
    </source>
</evidence>
<feature type="binding site" evidence="8">
    <location>
        <position position="670"/>
    </location>
    <ligand>
        <name>Zn(2+)</name>
        <dbReference type="ChEBI" id="CHEBI:29105"/>
        <label>1</label>
    </ligand>
</feature>
<feature type="site" description="Histone H3K4me3 binding" evidence="7">
    <location>
        <position position="665"/>
    </location>
</feature>
<dbReference type="SMART" id="SM01408">
    <property type="entry name" value="ING"/>
    <property type="match status" value="1"/>
</dbReference>
<dbReference type="Proteomes" id="UP000225277">
    <property type="component" value="Unassembled WGS sequence"/>
</dbReference>
<dbReference type="CDD" id="cd15505">
    <property type="entry name" value="PHD_ING"/>
    <property type="match status" value="1"/>
</dbReference>
<dbReference type="GO" id="GO:0006355">
    <property type="term" value="P:regulation of DNA-templated transcription"/>
    <property type="evidence" value="ECO:0007669"/>
    <property type="project" value="TreeGrafter"/>
</dbReference>
<feature type="region of interest" description="Disordered" evidence="10">
    <location>
        <begin position="1"/>
        <end position="25"/>
    </location>
</feature>
<keyword evidence="6" id="KW-0539">Nucleus</keyword>
<feature type="binding site" evidence="8">
    <location>
        <position position="667"/>
    </location>
    <ligand>
        <name>Zn(2+)</name>
        <dbReference type="ChEBI" id="CHEBI:29105"/>
        <label>1</label>
    </ligand>
</feature>
<accession>A0A2D3UUL1</accession>
<feature type="compositionally biased region" description="Basic residues" evidence="10">
    <location>
        <begin position="599"/>
        <end position="613"/>
    </location>
</feature>
<evidence type="ECO:0000259" key="11">
    <source>
        <dbReference type="PROSITE" id="PS50016"/>
    </source>
</evidence>
<dbReference type="STRING" id="112498.A0A2D3UUL1"/>
<dbReference type="OrthoDB" id="5411773at2759"/>
<dbReference type="EMBL" id="FJUY01000001">
    <property type="protein sequence ID" value="CZT15687.1"/>
    <property type="molecule type" value="Genomic_DNA"/>
</dbReference>
<dbReference type="PANTHER" id="PTHR10333:SF94">
    <property type="entry name" value="FINGER DOMAIN PROTEIN, PUTATIVE (AFU_ORTHOLOGUE AFUA_3G11940)-RELATED"/>
    <property type="match status" value="1"/>
</dbReference>
<evidence type="ECO:0000256" key="10">
    <source>
        <dbReference type="SAM" id="MobiDB-lite"/>
    </source>
</evidence>
<dbReference type="PROSITE" id="PS01359">
    <property type="entry name" value="ZF_PHD_1"/>
    <property type="match status" value="1"/>
</dbReference>
<evidence type="ECO:0000256" key="1">
    <source>
        <dbReference type="ARBA" id="ARBA00004123"/>
    </source>
</evidence>
<feature type="binding site" evidence="8">
    <location>
        <position position="643"/>
    </location>
    <ligand>
        <name>Zn(2+)</name>
        <dbReference type="ChEBI" id="CHEBI:29105"/>
        <label>1</label>
    </ligand>
</feature>
<dbReference type="InterPro" id="IPR019786">
    <property type="entry name" value="Zinc_finger_PHD-type_CS"/>
</dbReference>
<dbReference type="AlphaFoldDB" id="A0A2D3UUL1"/>
<feature type="binding site" evidence="8">
    <location>
        <position position="661"/>
    </location>
    <ligand>
        <name>Zn(2+)</name>
        <dbReference type="ChEBI" id="CHEBI:29105"/>
        <label>2</label>
    </ligand>
</feature>
<feature type="site" description="Histone H3K4me3 binding" evidence="7">
    <location>
        <position position="653"/>
    </location>
</feature>
<dbReference type="GO" id="GO:0000123">
    <property type="term" value="C:histone acetyltransferase complex"/>
    <property type="evidence" value="ECO:0007669"/>
    <property type="project" value="TreeGrafter"/>
</dbReference>
<feature type="site" description="Histone H3K4me3 binding" evidence="7">
    <location>
        <position position="642"/>
    </location>
</feature>
<feature type="compositionally biased region" description="Low complexity" evidence="10">
    <location>
        <begin position="505"/>
        <end position="519"/>
    </location>
</feature>
<evidence type="ECO:0000313" key="13">
    <source>
        <dbReference type="Proteomes" id="UP000225277"/>
    </source>
</evidence>
<evidence type="ECO:0000256" key="2">
    <source>
        <dbReference type="ARBA" id="ARBA00010210"/>
    </source>
</evidence>
<comment type="similarity">
    <text evidence="2">Belongs to the ING family.</text>
</comment>
<dbReference type="InterPro" id="IPR024610">
    <property type="entry name" value="ING_N_histone-binding"/>
</dbReference>
<feature type="region of interest" description="Disordered" evidence="10">
    <location>
        <begin position="216"/>
        <end position="271"/>
    </location>
</feature>
<dbReference type="RefSeq" id="XP_023622583.1">
    <property type="nucleotide sequence ID" value="XM_023766815.1"/>
</dbReference>
<feature type="site" description="Histone H3K4me3 binding" evidence="7">
    <location>
        <position position="657"/>
    </location>
</feature>
<keyword evidence="5 8" id="KW-0862">Zinc</keyword>
<keyword evidence="3 8" id="KW-0479">Metal-binding</keyword>
<feature type="region of interest" description="Disordered" evidence="10">
    <location>
        <begin position="124"/>
        <end position="204"/>
    </location>
</feature>
<feature type="compositionally biased region" description="Polar residues" evidence="10">
    <location>
        <begin position="553"/>
        <end position="574"/>
    </location>
</feature>
<keyword evidence="13" id="KW-1185">Reference proteome</keyword>
<feature type="domain" description="PHD-type" evidence="11">
    <location>
        <begin position="640"/>
        <end position="691"/>
    </location>
</feature>
<evidence type="ECO:0000256" key="9">
    <source>
        <dbReference type="PROSITE-ProRule" id="PRU00146"/>
    </source>
</evidence>
<proteinExistence type="inferred from homology"/>